<reference evidence="2 3" key="1">
    <citation type="submission" date="2015-11" db="EMBL/GenBank/DDBJ databases">
        <title>Genome sequence of Pyrodictium occultum PL-19, a marine hyperthermophilic archaeon isolated from Volcano, Italy.</title>
        <authorList>
            <person name="Utturkar S."/>
            <person name="Huber H."/>
            <person name="Leptihn S."/>
            <person name="Brown S."/>
            <person name="Stetter K.O."/>
            <person name="Podar M."/>
        </authorList>
    </citation>
    <scope>NUCLEOTIDE SEQUENCE [LARGE SCALE GENOMIC DNA]</scope>
    <source>
        <strain evidence="2 3">PL-19</strain>
    </source>
</reference>
<dbReference type="Gene3D" id="1.10.10.10">
    <property type="entry name" value="Winged helix-like DNA-binding domain superfamily/Winged helix DNA-binding domain"/>
    <property type="match status" value="1"/>
</dbReference>
<dbReference type="InterPro" id="IPR036388">
    <property type="entry name" value="WH-like_DNA-bd_sf"/>
</dbReference>
<dbReference type="GO" id="GO:0003677">
    <property type="term" value="F:DNA binding"/>
    <property type="evidence" value="ECO:0007669"/>
    <property type="project" value="InterPro"/>
</dbReference>
<name>A0A0V8RTN7_PYROC</name>
<evidence type="ECO:0000259" key="1">
    <source>
        <dbReference type="Pfam" id="PF09339"/>
    </source>
</evidence>
<dbReference type="AlphaFoldDB" id="A0A0V8RTN7"/>
<protein>
    <recommendedName>
        <fullName evidence="1">HTH iclR-type domain-containing protein</fullName>
    </recommendedName>
</protein>
<dbReference type="Pfam" id="PF09339">
    <property type="entry name" value="HTH_IclR"/>
    <property type="match status" value="1"/>
</dbReference>
<gene>
    <name evidence="2" type="ORF">CF15_00845</name>
</gene>
<evidence type="ECO:0000313" key="3">
    <source>
        <dbReference type="Proteomes" id="UP000053352"/>
    </source>
</evidence>
<dbReference type="InterPro" id="IPR036390">
    <property type="entry name" value="WH_DNA-bd_sf"/>
</dbReference>
<accession>A0A0V8RTN7</accession>
<organism evidence="2 3">
    <name type="scientific">Pyrodictium occultum</name>
    <dbReference type="NCBI Taxonomy" id="2309"/>
    <lineage>
        <taxon>Archaea</taxon>
        <taxon>Thermoproteota</taxon>
        <taxon>Thermoprotei</taxon>
        <taxon>Desulfurococcales</taxon>
        <taxon>Pyrodictiaceae</taxon>
        <taxon>Pyrodictium</taxon>
    </lineage>
</organism>
<keyword evidence="3" id="KW-1185">Reference proteome</keyword>
<sequence>MLSMGCAGARGYGWQGLRRRGRVLRALRRLASRRGCATLAELAAETRLAPSEVEEALTELEERRLVVVSGSRVCYTGGGWEEAETGRELRRVLEALASRRSIIASVRRAVLGPFHVVIASRRDGIVYVILPVEGREPPERLVAWARRLARLLRREAEEGCQDLPGIGVEPRLLVPVLASDYGAPRIIEGVAYRPAAKLLELAAEPETLLSDPMARFYECRRRARRGESQYIA</sequence>
<comment type="caution">
    <text evidence="2">The sequence shown here is derived from an EMBL/GenBank/DDBJ whole genome shotgun (WGS) entry which is preliminary data.</text>
</comment>
<dbReference type="GO" id="GO:0006355">
    <property type="term" value="P:regulation of DNA-templated transcription"/>
    <property type="evidence" value="ECO:0007669"/>
    <property type="project" value="InterPro"/>
</dbReference>
<feature type="domain" description="HTH iclR-type" evidence="1">
    <location>
        <begin position="22"/>
        <end position="67"/>
    </location>
</feature>
<dbReference type="SUPFAM" id="SSF46785">
    <property type="entry name" value="Winged helix' DNA-binding domain"/>
    <property type="match status" value="1"/>
</dbReference>
<evidence type="ECO:0000313" key="2">
    <source>
        <dbReference type="EMBL" id="KSW11436.1"/>
    </source>
</evidence>
<dbReference type="InterPro" id="IPR005471">
    <property type="entry name" value="Tscrpt_reg_IclR_N"/>
</dbReference>
<dbReference type="Proteomes" id="UP000053352">
    <property type="component" value="Unassembled WGS sequence"/>
</dbReference>
<dbReference type="EMBL" id="LNTB01000001">
    <property type="protein sequence ID" value="KSW11436.1"/>
    <property type="molecule type" value="Genomic_DNA"/>
</dbReference>
<proteinExistence type="predicted"/>